<sequence>MPKLARKITRNASNRVDPITTSTRTRTRARLTKSRIVNQQTTSLSAKSEDKASTTRLPRKKKFDFSFLARSQERVEQDPNRQTGLFSLPKELVQHIAQYLSLASTICLTLTCKEAADVIGIDSWAEYRKEKQWSNDRKEFGESIVRDWGEHFIFCLTCNALHPPLLLPPRTHRETRLTKCCFGQEFMIDYLPQDASHGYMPVLQHIFDAMKQSEAFATKGQTGPDIDELSGDFTLSEGNLNRRLQSSARRIDRNLVITHIHTFQSTSKKALCAMDLLALPIRLCPHESTAARRPDGVVYMRDSGKNRPLLTHAINTCFPTSTPQSIDLEHFKKPTSSEQEQMSMAQAGELVHWRCSKCPTKFHVEMVGKSLVITSWHSFGRDLYHAAKYWKFFVRRHAKNLGPDKRNDEWWSPNRTVPDFACE</sequence>
<evidence type="ECO:0000313" key="3">
    <source>
        <dbReference type="EMBL" id="KAF2711033.1"/>
    </source>
</evidence>
<evidence type="ECO:0000256" key="1">
    <source>
        <dbReference type="SAM" id="MobiDB-lite"/>
    </source>
</evidence>
<dbReference type="EMBL" id="MU005768">
    <property type="protein sequence ID" value="KAF2711033.1"/>
    <property type="molecule type" value="Genomic_DNA"/>
</dbReference>
<protein>
    <recommendedName>
        <fullName evidence="2">F-box domain-containing protein</fullName>
    </recommendedName>
</protein>
<reference evidence="3" key="1">
    <citation type="journal article" date="2020" name="Stud. Mycol.">
        <title>101 Dothideomycetes genomes: a test case for predicting lifestyles and emergence of pathogens.</title>
        <authorList>
            <person name="Haridas S."/>
            <person name="Albert R."/>
            <person name="Binder M."/>
            <person name="Bloem J."/>
            <person name="Labutti K."/>
            <person name="Salamov A."/>
            <person name="Andreopoulos B."/>
            <person name="Baker S."/>
            <person name="Barry K."/>
            <person name="Bills G."/>
            <person name="Bluhm B."/>
            <person name="Cannon C."/>
            <person name="Castanera R."/>
            <person name="Culley D."/>
            <person name="Daum C."/>
            <person name="Ezra D."/>
            <person name="Gonzalez J."/>
            <person name="Henrissat B."/>
            <person name="Kuo A."/>
            <person name="Liang C."/>
            <person name="Lipzen A."/>
            <person name="Lutzoni F."/>
            <person name="Magnuson J."/>
            <person name="Mondo S."/>
            <person name="Nolan M."/>
            <person name="Ohm R."/>
            <person name="Pangilinan J."/>
            <person name="Park H.-J."/>
            <person name="Ramirez L."/>
            <person name="Alfaro M."/>
            <person name="Sun H."/>
            <person name="Tritt A."/>
            <person name="Yoshinaga Y."/>
            <person name="Zwiers L.-H."/>
            <person name="Turgeon B."/>
            <person name="Goodwin S."/>
            <person name="Spatafora J."/>
            <person name="Crous P."/>
            <person name="Grigoriev I."/>
        </authorList>
    </citation>
    <scope>NUCLEOTIDE SEQUENCE</scope>
    <source>
        <strain evidence="3">CBS 279.74</strain>
    </source>
</reference>
<dbReference type="Proteomes" id="UP000799428">
    <property type="component" value="Unassembled WGS sequence"/>
</dbReference>
<dbReference type="InterPro" id="IPR036047">
    <property type="entry name" value="F-box-like_dom_sf"/>
</dbReference>
<feature type="domain" description="F-box" evidence="2">
    <location>
        <begin position="82"/>
        <end position="127"/>
    </location>
</feature>
<proteinExistence type="predicted"/>
<dbReference type="InterPro" id="IPR001810">
    <property type="entry name" value="F-box_dom"/>
</dbReference>
<feature type="region of interest" description="Disordered" evidence="1">
    <location>
        <begin position="1"/>
        <end position="25"/>
    </location>
</feature>
<dbReference type="AlphaFoldDB" id="A0A6G1KEH9"/>
<keyword evidence="4" id="KW-1185">Reference proteome</keyword>
<dbReference type="SUPFAM" id="SSF81383">
    <property type="entry name" value="F-box domain"/>
    <property type="match status" value="1"/>
</dbReference>
<dbReference type="OrthoDB" id="3766406at2759"/>
<evidence type="ECO:0000313" key="4">
    <source>
        <dbReference type="Proteomes" id="UP000799428"/>
    </source>
</evidence>
<name>A0A6G1KEH9_9PLEO</name>
<dbReference type="PROSITE" id="PS50181">
    <property type="entry name" value="FBOX"/>
    <property type="match status" value="1"/>
</dbReference>
<evidence type="ECO:0000259" key="2">
    <source>
        <dbReference type="PROSITE" id="PS50181"/>
    </source>
</evidence>
<gene>
    <name evidence="3" type="ORF">K504DRAFT_466071</name>
</gene>
<accession>A0A6G1KEH9</accession>
<organism evidence="3 4">
    <name type="scientific">Pleomassaria siparia CBS 279.74</name>
    <dbReference type="NCBI Taxonomy" id="1314801"/>
    <lineage>
        <taxon>Eukaryota</taxon>
        <taxon>Fungi</taxon>
        <taxon>Dikarya</taxon>
        <taxon>Ascomycota</taxon>
        <taxon>Pezizomycotina</taxon>
        <taxon>Dothideomycetes</taxon>
        <taxon>Pleosporomycetidae</taxon>
        <taxon>Pleosporales</taxon>
        <taxon>Pleomassariaceae</taxon>
        <taxon>Pleomassaria</taxon>
    </lineage>
</organism>